<feature type="compositionally biased region" description="Basic residues" evidence="2">
    <location>
        <begin position="1035"/>
        <end position="1044"/>
    </location>
</feature>
<protein>
    <recommendedName>
        <fullName evidence="5">Protein EFR3</fullName>
    </recommendedName>
</protein>
<proteinExistence type="inferred from homology"/>
<dbReference type="GO" id="GO:0072659">
    <property type="term" value="P:protein localization to plasma membrane"/>
    <property type="evidence" value="ECO:0007669"/>
    <property type="project" value="InterPro"/>
</dbReference>
<reference evidence="3 4" key="1">
    <citation type="submission" date="2014-05" db="EMBL/GenBank/DDBJ databases">
        <title>Draft genome sequence of a rare smut relative, Tilletiaria anomala UBC 951.</title>
        <authorList>
            <consortium name="DOE Joint Genome Institute"/>
            <person name="Toome M."/>
            <person name="Kuo A."/>
            <person name="Henrissat B."/>
            <person name="Lipzen A."/>
            <person name="Tritt A."/>
            <person name="Yoshinaga Y."/>
            <person name="Zane M."/>
            <person name="Barry K."/>
            <person name="Grigoriev I.V."/>
            <person name="Spatafora J.W."/>
            <person name="Aimea M.C."/>
        </authorList>
    </citation>
    <scope>NUCLEOTIDE SEQUENCE [LARGE SCALE GENOMIC DNA]</scope>
    <source>
        <strain evidence="3 4">UBC 951</strain>
    </source>
</reference>
<dbReference type="RefSeq" id="XP_013240832.1">
    <property type="nucleotide sequence ID" value="XM_013385378.1"/>
</dbReference>
<gene>
    <name evidence="3" type="ORF">K437DRAFT_259290</name>
</gene>
<feature type="region of interest" description="Disordered" evidence="2">
    <location>
        <begin position="494"/>
        <end position="518"/>
    </location>
</feature>
<sequence length="1087" mass="113266">MCIPKSNHRNLVDTCYPAPKALANIGPDYRPNGNELSRLAYYASNKPAKLLKVGQYLEHSKVRPAAKRVTGSGKTSDAAKSSLMVSLAITKTLIVECKQSLNYLLPSAQAILLAALSAAARGAPGGKRDLDLSARCASVFYALCTLTDPQLASIDTHARSAYHAILSEFAAMAQASTPADAKADREDRNRTKLIGIAALSGAVSGDLLYQASFAQQVAAFLPALLHNVVSSNDDASPSSPPLSSPGSSDAVDVAFLRDEAARAASGELTYTQFRIKRQPLATRRAASIDVSATAAHRDGEKGPTARDTASAALGVLQALLAHGDASYMQIILHHTLAFFDNAGKGRLWAQQAWCTWLMHAYVLWAAPQYRFVVVSALADRLIEVSDDDDGSSNSAPAQQQQQETLLTLLSNILCSPSLSLIGLSTSELVNNLLGLAVRRVHRARAPEDLDTDALLPMIVEAVGALGQHIYYAEQMTDIAEEVCARIEMLQMPDEENQKAAQHVSASQQGGKERLVAAASKKGKKAAQNSVATATAQQKDESIRVLLYCLMTALRKAHASQASTTTSSSSSIAKGHASAAGNGSAVPKKAAVAAITNRSKIPLSTLQGIAGLLSWPSAVARLPFEQTLALFLRHEVGAGASFLGSTSSGTDEPGSVSASSLLTLTPADTHASVDASIGTLHALAASTYVTALSRALFVPEKLRQYPLEALVLVERANADVLKPIKPDAIASANPVDYAAMQALLVDALHALPLPAVLAFVPMLAKLEPDAAARLGPAALGASFGDLEAQRLVAIKRVVANAYAAIARVFVLPSVEAAAQKALSKLPKSDNFLPDAPPRLAPPDNVYQFRKGPLAEGFDPSGLLPVLDAQALSQSIARCELVQRATGLRAVDLQAWLDRDWSVSIAVDDSFIAASPFRDDLPPESDIGAGVAAGGAAYSGTNTPVSRGSVAAGAGLLPNTYGGARAGNASVSESMLSVTTSLQGDASGRANETGVQDLRDALLPKSTYTSAGVLIANGSGASAGVADTSVASTSSHAARRASRRNSRRTLAAGGVVTLLDSLNVSSLQSSSPSGEGQRPAARVVPPYSA</sequence>
<dbReference type="PANTHER" id="PTHR47766">
    <property type="entry name" value="PROTEIN EFR3"/>
    <property type="match status" value="1"/>
</dbReference>
<dbReference type="AlphaFoldDB" id="A0A066VBG0"/>
<evidence type="ECO:0000313" key="3">
    <source>
        <dbReference type="EMBL" id="KDN38791.1"/>
    </source>
</evidence>
<accession>A0A066VBG0</accession>
<dbReference type="STRING" id="1037660.A0A066VBG0"/>
<name>A0A066VBG0_TILAU</name>
<evidence type="ECO:0000256" key="1">
    <source>
        <dbReference type="ARBA" id="ARBA00010216"/>
    </source>
</evidence>
<feature type="region of interest" description="Disordered" evidence="2">
    <location>
        <begin position="1023"/>
        <end position="1044"/>
    </location>
</feature>
<dbReference type="Pfam" id="PF21072">
    <property type="entry name" value="EFR3"/>
    <property type="match status" value="1"/>
</dbReference>
<dbReference type="Proteomes" id="UP000027361">
    <property type="component" value="Unassembled WGS sequence"/>
</dbReference>
<feature type="region of interest" description="Disordered" evidence="2">
    <location>
        <begin position="1063"/>
        <end position="1087"/>
    </location>
</feature>
<keyword evidence="4" id="KW-1185">Reference proteome</keyword>
<evidence type="ECO:0000256" key="2">
    <source>
        <dbReference type="SAM" id="MobiDB-lite"/>
    </source>
</evidence>
<dbReference type="InterPro" id="IPR049150">
    <property type="entry name" value="EFR3_HEAT-like_rpt"/>
</dbReference>
<dbReference type="EMBL" id="JMSN01000113">
    <property type="protein sequence ID" value="KDN38791.1"/>
    <property type="molecule type" value="Genomic_DNA"/>
</dbReference>
<comment type="caution">
    <text evidence="3">The sequence shown here is derived from an EMBL/GenBank/DDBJ whole genome shotgun (WGS) entry which is preliminary data.</text>
</comment>
<evidence type="ECO:0000313" key="4">
    <source>
        <dbReference type="Proteomes" id="UP000027361"/>
    </source>
</evidence>
<feature type="region of interest" description="Disordered" evidence="2">
    <location>
        <begin position="559"/>
        <end position="582"/>
    </location>
</feature>
<comment type="similarity">
    <text evidence="1">Belongs to the EFR3 family.</text>
</comment>
<organism evidence="3 4">
    <name type="scientific">Tilletiaria anomala (strain ATCC 24038 / CBS 436.72 / UBC 951)</name>
    <dbReference type="NCBI Taxonomy" id="1037660"/>
    <lineage>
        <taxon>Eukaryota</taxon>
        <taxon>Fungi</taxon>
        <taxon>Dikarya</taxon>
        <taxon>Basidiomycota</taxon>
        <taxon>Ustilaginomycotina</taxon>
        <taxon>Exobasidiomycetes</taxon>
        <taxon>Georgefischeriales</taxon>
        <taxon>Tilletiariaceae</taxon>
        <taxon>Tilletiaria</taxon>
    </lineage>
</organism>
<evidence type="ECO:0008006" key="5">
    <source>
        <dbReference type="Google" id="ProtNLM"/>
    </source>
</evidence>
<dbReference type="InParanoid" id="A0A066VBG0"/>
<feature type="compositionally biased region" description="Low complexity" evidence="2">
    <location>
        <begin position="559"/>
        <end position="580"/>
    </location>
</feature>
<dbReference type="OMA" id="EWTQYQY"/>
<dbReference type="PANTHER" id="PTHR47766:SF1">
    <property type="entry name" value="PROTEIN EFR3"/>
    <property type="match status" value="1"/>
</dbReference>
<feature type="compositionally biased region" description="Low complexity" evidence="2">
    <location>
        <begin position="1023"/>
        <end position="1034"/>
    </location>
</feature>
<dbReference type="InterPro" id="IPR039786">
    <property type="entry name" value="EFR3"/>
</dbReference>
<dbReference type="HOGENOM" id="CLU_007481_0_0_1"/>
<dbReference type="OrthoDB" id="274691at2759"/>
<dbReference type="GeneID" id="25265216"/>